<dbReference type="Proteomes" id="UP000319619">
    <property type="component" value="Unassembled WGS sequence"/>
</dbReference>
<reference evidence="4 5" key="1">
    <citation type="submission" date="2017-06" db="EMBL/GenBank/DDBJ databases">
        <title>Novel microbial phyla capable of carbon fixation and sulfur reduction in deep-sea sediments.</title>
        <authorList>
            <person name="Huang J."/>
            <person name="Baker B."/>
            <person name="Wang Y."/>
        </authorList>
    </citation>
    <scope>NUCLEOTIDE SEQUENCE [LARGE SCALE GENOMIC DNA]</scope>
    <source>
        <strain evidence="4">B3_LCP</strain>
    </source>
</reference>
<organism evidence="4 5">
    <name type="scientific">candidate division LCP-89 bacterium B3_LCP</name>
    <dbReference type="NCBI Taxonomy" id="2012998"/>
    <lineage>
        <taxon>Bacteria</taxon>
        <taxon>Pseudomonadati</taxon>
        <taxon>Bacteria division LCP-89</taxon>
    </lineage>
</organism>
<dbReference type="InterPro" id="IPR001453">
    <property type="entry name" value="MoaB/Mog_dom"/>
</dbReference>
<dbReference type="AlphaFoldDB" id="A0A532V168"/>
<dbReference type="InterPro" id="IPR051920">
    <property type="entry name" value="MPT_Adenylyltrnsfr/MoaC-Rel"/>
</dbReference>
<evidence type="ECO:0000313" key="4">
    <source>
        <dbReference type="EMBL" id="TKJ40862.1"/>
    </source>
</evidence>
<comment type="caution">
    <text evidence="4">The sequence shown here is derived from an EMBL/GenBank/DDBJ whole genome shotgun (WGS) entry which is preliminary data.</text>
</comment>
<evidence type="ECO:0000313" key="5">
    <source>
        <dbReference type="Proteomes" id="UP000319619"/>
    </source>
</evidence>
<dbReference type="PANTHER" id="PTHR43764:SF1">
    <property type="entry name" value="MOLYBDOPTERIN MOLYBDOTRANSFERASE"/>
    <property type="match status" value="1"/>
</dbReference>
<protein>
    <submittedName>
        <fullName evidence="4">Molybdenum cofactor biosynthesis protein</fullName>
    </submittedName>
</protein>
<dbReference type="InterPro" id="IPR036425">
    <property type="entry name" value="MoaB/Mog-like_dom_sf"/>
</dbReference>
<dbReference type="NCBIfam" id="TIGR00177">
    <property type="entry name" value="molyb_syn"/>
    <property type="match status" value="1"/>
</dbReference>
<evidence type="ECO:0000256" key="1">
    <source>
        <dbReference type="ARBA" id="ARBA00005046"/>
    </source>
</evidence>
<dbReference type="Gene3D" id="3.40.980.10">
    <property type="entry name" value="MoaB/Mog-like domain"/>
    <property type="match status" value="1"/>
</dbReference>
<feature type="domain" description="MoaB/Mog" evidence="3">
    <location>
        <begin position="5"/>
        <end position="149"/>
    </location>
</feature>
<dbReference type="CDD" id="cd00886">
    <property type="entry name" value="MogA_MoaB"/>
    <property type="match status" value="1"/>
</dbReference>
<dbReference type="PANTHER" id="PTHR43764">
    <property type="entry name" value="MOLYBDENUM COFACTOR BIOSYNTHESIS"/>
    <property type="match status" value="1"/>
</dbReference>
<proteinExistence type="predicted"/>
<evidence type="ECO:0000256" key="2">
    <source>
        <dbReference type="ARBA" id="ARBA00023150"/>
    </source>
</evidence>
<dbReference type="GO" id="GO:0006777">
    <property type="term" value="P:Mo-molybdopterin cofactor biosynthetic process"/>
    <property type="evidence" value="ECO:0007669"/>
    <property type="project" value="UniProtKB-KW"/>
</dbReference>
<name>A0A532V168_UNCL8</name>
<dbReference type="SMART" id="SM00852">
    <property type="entry name" value="MoCF_biosynth"/>
    <property type="match status" value="1"/>
</dbReference>
<dbReference type="Pfam" id="PF00994">
    <property type="entry name" value="MoCF_biosynth"/>
    <property type="match status" value="1"/>
</dbReference>
<sequence length="160" mass="17594">MYRAAILICSDRAFSGERLDKSGSLIVDKLRGLDWEVVDPEIVPDDLEVIASWLKEKVESNQFDLILTSGGTGLSPRDVTPEATLQVIEKRVPGLEEAMRRESSRITPHAMLSRAVAGFNQTTLIVNLPGSPKGSLENLETILPALPHAIQLLRDEKPDP</sequence>
<comment type="pathway">
    <text evidence="1">Cofactor biosynthesis; molybdopterin biosynthesis.</text>
</comment>
<keyword evidence="2" id="KW-0501">Molybdenum cofactor biosynthesis</keyword>
<dbReference type="SUPFAM" id="SSF53218">
    <property type="entry name" value="Molybdenum cofactor biosynthesis proteins"/>
    <property type="match status" value="1"/>
</dbReference>
<dbReference type="EMBL" id="NJBN01000004">
    <property type="protein sequence ID" value="TKJ40862.1"/>
    <property type="molecule type" value="Genomic_DNA"/>
</dbReference>
<evidence type="ECO:0000259" key="3">
    <source>
        <dbReference type="SMART" id="SM00852"/>
    </source>
</evidence>
<accession>A0A532V168</accession>
<gene>
    <name evidence="4" type="ORF">CEE37_07650</name>
</gene>